<comment type="caution">
    <text evidence="3">The sequence shown here is derived from an EMBL/GenBank/DDBJ whole genome shotgun (WGS) entry which is preliminary data.</text>
</comment>
<feature type="compositionally biased region" description="Basic and acidic residues" evidence="1">
    <location>
        <begin position="482"/>
        <end position="492"/>
    </location>
</feature>
<evidence type="ECO:0000259" key="2">
    <source>
        <dbReference type="SMART" id="SM00451"/>
    </source>
</evidence>
<evidence type="ECO:0000256" key="1">
    <source>
        <dbReference type="SAM" id="MobiDB-lite"/>
    </source>
</evidence>
<dbReference type="EMBL" id="VIEB01001550">
    <property type="protein sequence ID" value="TQD71460.1"/>
    <property type="molecule type" value="Genomic_DNA"/>
</dbReference>
<dbReference type="PANTHER" id="PTHR47487:SF8">
    <property type="entry name" value="OS08G0270900 PROTEIN"/>
    <property type="match status" value="1"/>
</dbReference>
<feature type="domain" description="U1-type" evidence="2">
    <location>
        <begin position="376"/>
        <end position="410"/>
    </location>
</feature>
<feature type="region of interest" description="Disordered" evidence="1">
    <location>
        <begin position="260"/>
        <end position="338"/>
    </location>
</feature>
<feature type="compositionally biased region" description="Low complexity" evidence="1">
    <location>
        <begin position="446"/>
        <end position="455"/>
    </location>
</feature>
<dbReference type="SMART" id="SM00451">
    <property type="entry name" value="ZnF_U1"/>
    <property type="match status" value="2"/>
</dbReference>
<name>A0A540KBF0_MALBA</name>
<dbReference type="PANTHER" id="PTHR47487">
    <property type="entry name" value="OS06G0651300 PROTEIN-RELATED"/>
    <property type="match status" value="1"/>
</dbReference>
<dbReference type="AlphaFoldDB" id="A0A540KBF0"/>
<feature type="compositionally biased region" description="Low complexity" evidence="1">
    <location>
        <begin position="277"/>
        <end position="294"/>
    </location>
</feature>
<keyword evidence="4" id="KW-1185">Reference proteome</keyword>
<feature type="compositionally biased region" description="Basic and acidic residues" evidence="1">
    <location>
        <begin position="456"/>
        <end position="469"/>
    </location>
</feature>
<evidence type="ECO:0000313" key="3">
    <source>
        <dbReference type="EMBL" id="TQD71460.1"/>
    </source>
</evidence>
<proteinExistence type="predicted"/>
<dbReference type="Gene3D" id="3.30.160.60">
    <property type="entry name" value="Classic Zinc Finger"/>
    <property type="match status" value="2"/>
</dbReference>
<feature type="region of interest" description="Disordered" evidence="1">
    <location>
        <begin position="1"/>
        <end position="21"/>
    </location>
</feature>
<dbReference type="GO" id="GO:0008270">
    <property type="term" value="F:zinc ion binding"/>
    <property type="evidence" value="ECO:0007669"/>
    <property type="project" value="InterPro"/>
</dbReference>
<accession>A0A540KBF0</accession>
<protein>
    <recommendedName>
        <fullName evidence="2">U1-type domain-containing protein</fullName>
    </recommendedName>
</protein>
<dbReference type="InterPro" id="IPR036236">
    <property type="entry name" value="Znf_C2H2_sf"/>
</dbReference>
<dbReference type="InterPro" id="IPR013087">
    <property type="entry name" value="Znf_C2H2_type"/>
</dbReference>
<dbReference type="Proteomes" id="UP000315295">
    <property type="component" value="Unassembled WGS sequence"/>
</dbReference>
<sequence length="531" mass="59273">MEFKFRSVDERPPPPSPSSAVSYFSAEQAAFRGQTAALITSTLAAISTQPNFAPPRTPPPAIFRNPNMRLNLDWAQNPRSVRDELIERQLEKEMIREEIIAAEIARRWALEAEVRRELMLEREIAMRRPAGEGLGFDQDRFGAMRFDHRVYHPFDDDRFGFFASRAPAAFDSFTWRRQPEPLTNGFNSLPAPPPTLDLNNKDKLIILAKPDPNLSGVKRKTPPTVSASELPPFGLKKKPKEEWSCALCHVSATSEKGLIHHINGKKHQAKEARLRAQKPSSSNAQSSKKAANFSEPKKINGIRSTELRAKQVRKSLDHNENSDISNQKMQEQGTSKKEKEELLMLKDQCGDVLKNKDKVKMVERLERKEDVKKQKTFKFWCESCKIGAYNLKVWSSHISGKKHIARSQEPTQINIPIASFMASSEASKDAEDTDVAKEAQEKIPTATAISSSEASIKAEDSDAAKEAHQKIPTPTAIPSAEASKDAEDADAAKEAQNKFNGIMIALMRIHNTAVAKETNNSAEIAVADTDK</sequence>
<feature type="compositionally biased region" description="Polar residues" evidence="1">
    <location>
        <begin position="322"/>
        <end position="333"/>
    </location>
</feature>
<dbReference type="SUPFAM" id="SSF57667">
    <property type="entry name" value="beta-beta-alpha zinc fingers"/>
    <property type="match status" value="2"/>
</dbReference>
<feature type="compositionally biased region" description="Basic and acidic residues" evidence="1">
    <location>
        <begin position="305"/>
        <end position="321"/>
    </location>
</feature>
<dbReference type="InterPro" id="IPR003604">
    <property type="entry name" value="Matrin/U1-like-C_Znf_C2H2"/>
</dbReference>
<dbReference type="Pfam" id="PF12874">
    <property type="entry name" value="zf-met"/>
    <property type="match status" value="2"/>
</dbReference>
<organism evidence="3 4">
    <name type="scientific">Malus baccata</name>
    <name type="common">Siberian crab apple</name>
    <name type="synonym">Pyrus baccata</name>
    <dbReference type="NCBI Taxonomy" id="106549"/>
    <lineage>
        <taxon>Eukaryota</taxon>
        <taxon>Viridiplantae</taxon>
        <taxon>Streptophyta</taxon>
        <taxon>Embryophyta</taxon>
        <taxon>Tracheophyta</taxon>
        <taxon>Spermatophyta</taxon>
        <taxon>Magnoliopsida</taxon>
        <taxon>eudicotyledons</taxon>
        <taxon>Gunneridae</taxon>
        <taxon>Pentapetalae</taxon>
        <taxon>rosids</taxon>
        <taxon>fabids</taxon>
        <taxon>Rosales</taxon>
        <taxon>Rosaceae</taxon>
        <taxon>Amygdaloideae</taxon>
        <taxon>Maleae</taxon>
        <taxon>Malus</taxon>
    </lineage>
</organism>
<dbReference type="STRING" id="106549.A0A540KBF0"/>
<feature type="domain" description="U1-type" evidence="2">
    <location>
        <begin position="240"/>
        <end position="274"/>
    </location>
</feature>
<gene>
    <name evidence="3" type="ORF">C1H46_043014</name>
</gene>
<feature type="region of interest" description="Disordered" evidence="1">
    <location>
        <begin position="446"/>
        <end position="492"/>
    </location>
</feature>
<evidence type="ECO:0000313" key="4">
    <source>
        <dbReference type="Proteomes" id="UP000315295"/>
    </source>
</evidence>
<reference evidence="3 4" key="1">
    <citation type="journal article" date="2019" name="G3 (Bethesda)">
        <title>Sequencing of a Wild Apple (Malus baccata) Genome Unravels the Differences Between Cultivated and Wild Apple Species Regarding Disease Resistance and Cold Tolerance.</title>
        <authorList>
            <person name="Chen X."/>
        </authorList>
    </citation>
    <scope>NUCLEOTIDE SEQUENCE [LARGE SCALE GENOMIC DNA]</scope>
    <source>
        <strain evidence="4">cv. Shandingzi</strain>
        <tissue evidence="3">Leaves</tissue>
    </source>
</reference>
<feature type="compositionally biased region" description="Basic and acidic residues" evidence="1">
    <location>
        <begin position="1"/>
        <end position="12"/>
    </location>
</feature>
<dbReference type="GO" id="GO:0003676">
    <property type="term" value="F:nucleic acid binding"/>
    <property type="evidence" value="ECO:0007669"/>
    <property type="project" value="InterPro"/>
</dbReference>